<gene>
    <name evidence="1" type="ORF">MU0083_002848</name>
</gene>
<dbReference type="InterPro" id="IPR010773">
    <property type="entry name" value="Mycophage_PG1_Gp7"/>
</dbReference>
<protein>
    <submittedName>
        <fullName evidence="1">DUF1360 domain-containing protein</fullName>
    </submittedName>
</protein>
<dbReference type="Pfam" id="PF07098">
    <property type="entry name" value="DUF1360"/>
    <property type="match status" value="1"/>
</dbReference>
<dbReference type="EMBL" id="OY726394">
    <property type="protein sequence ID" value="CAJ1502097.1"/>
    <property type="molecule type" value="Genomic_DNA"/>
</dbReference>
<keyword evidence="2" id="KW-1185">Reference proteome</keyword>
<name>A0ABN9N854_9MYCO</name>
<evidence type="ECO:0000313" key="1">
    <source>
        <dbReference type="EMBL" id="CAJ1502097.1"/>
    </source>
</evidence>
<sequence length="38" mass="4508">MAEPRRSRVLRHSVGELLNCPFCPDMWVATWPTRKPNR</sequence>
<dbReference type="Proteomes" id="UP001190336">
    <property type="component" value="Chromosome"/>
</dbReference>
<dbReference type="RefSeq" id="WP_308473581.1">
    <property type="nucleotide sequence ID" value="NZ_OY726394.1"/>
</dbReference>
<reference evidence="1 2" key="1">
    <citation type="submission" date="2023-08" db="EMBL/GenBank/DDBJ databases">
        <authorList>
            <person name="Folkvardsen B D."/>
            <person name="Norman A."/>
        </authorList>
    </citation>
    <scope>NUCLEOTIDE SEQUENCE [LARGE SCALE GENOMIC DNA]</scope>
    <source>
        <strain evidence="1 2">Mu0083</strain>
    </source>
</reference>
<evidence type="ECO:0000313" key="2">
    <source>
        <dbReference type="Proteomes" id="UP001190336"/>
    </source>
</evidence>
<accession>A0ABN9N854</accession>
<organism evidence="1 2">
    <name type="scientific">[Mycobacterium] kokjensenii</name>
    <dbReference type="NCBI Taxonomy" id="3064287"/>
    <lineage>
        <taxon>Bacteria</taxon>
        <taxon>Bacillati</taxon>
        <taxon>Actinomycetota</taxon>
        <taxon>Actinomycetes</taxon>
        <taxon>Mycobacteriales</taxon>
        <taxon>Mycobacteriaceae</taxon>
        <taxon>Mycolicibacter</taxon>
    </lineage>
</organism>
<proteinExistence type="predicted"/>